<evidence type="ECO:0000313" key="1">
    <source>
        <dbReference type="EMBL" id="KAK3386223.1"/>
    </source>
</evidence>
<comment type="caution">
    <text evidence="1">The sequence shown here is derived from an EMBL/GenBank/DDBJ whole genome shotgun (WGS) entry which is preliminary data.</text>
</comment>
<accession>A0AAE0NR74</accession>
<protein>
    <submittedName>
        <fullName evidence="1">Uncharacterized protein</fullName>
    </submittedName>
</protein>
<dbReference type="AlphaFoldDB" id="A0AAE0NR74"/>
<name>A0AAE0NR74_SORBR</name>
<reference evidence="1" key="2">
    <citation type="submission" date="2023-07" db="EMBL/GenBank/DDBJ databases">
        <authorList>
            <consortium name="Lawrence Berkeley National Laboratory"/>
            <person name="Haridas S."/>
            <person name="Hensen N."/>
            <person name="Bonometti L."/>
            <person name="Westerberg I."/>
            <person name="Brannstrom I.O."/>
            <person name="Guillou S."/>
            <person name="Cros-Aarteil S."/>
            <person name="Calhoun S."/>
            <person name="Kuo A."/>
            <person name="Mondo S."/>
            <person name="Pangilinan J."/>
            <person name="Riley R."/>
            <person name="LaButti K."/>
            <person name="Andreopoulos B."/>
            <person name="Lipzen A."/>
            <person name="Chen C."/>
            <person name="Yanf M."/>
            <person name="Daum C."/>
            <person name="Ng V."/>
            <person name="Clum A."/>
            <person name="Steindorff A."/>
            <person name="Ohm R."/>
            <person name="Martin F."/>
            <person name="Silar P."/>
            <person name="Natvig D."/>
            <person name="Lalanne C."/>
            <person name="Gautier V."/>
            <person name="Ament-velasquez S.L."/>
            <person name="Kruys A."/>
            <person name="Hutchinson M.I."/>
            <person name="Powell A.J."/>
            <person name="Barry K."/>
            <person name="Miller A.N."/>
            <person name="Grigoriev I.V."/>
            <person name="Debuchy R."/>
            <person name="Gladieux P."/>
            <person name="Thoren M.H."/>
            <person name="Johannesson H."/>
        </authorList>
    </citation>
    <scope>NUCLEOTIDE SEQUENCE</scope>
    <source>
        <strain evidence="1">FGSC 1904</strain>
    </source>
</reference>
<keyword evidence="2" id="KW-1185">Reference proteome</keyword>
<dbReference type="Proteomes" id="UP001281003">
    <property type="component" value="Unassembled WGS sequence"/>
</dbReference>
<sequence>MIGGSPIFNYLSDDPQSYLLLLKDYIRPSTDICKGCKTRCCESYIKTASSPGLAWGRLAPDGRPRPEHTRLDSQLSALGITASNAYGLELPEAEIDKVFQPAVRRLTIDRAWEEVYSCAVAMTAYRGPARPDRYDAERNQHGVDPFCLGKKMKVMCWPRFTGVDMVKARGGMIEWFVRGLGQCLSDGAGGYLATAAAVGNSSDQGEKIEKEQEGCTCPLFSCLQGRHPDTFTGFEWIDLVLSVARERIDPALLSAWCAAPLFEEELGLASPSRPLIPGYDSRKDTTWHQTPHGYSRIRKNIESRNAVYTPDIINSDPRHIELSFLFGFDVPTGCHPLNIIIASPPSSSPPSSSPEFQNFSFKSCRENQVLQLLEMFQNSDSTPPWFHLPHQTLETFDRGKFAHHMRGSMLATFMALNAGMKLNRPMGRFGRVGEGVDWVTASCFSFLPDPHPNDPERHPMKKVFEDAVKELRKETREVWEVPVDYNKREGVKKWREGMPNLGTRQWSWAGTFEELRDEEGNVVPVNELVPRNGEWDGADEEDWRLHWGPEEFMRGGFTFEME</sequence>
<dbReference type="EMBL" id="JAUTDP010000021">
    <property type="protein sequence ID" value="KAK3386223.1"/>
    <property type="molecule type" value="Genomic_DNA"/>
</dbReference>
<proteinExistence type="predicted"/>
<evidence type="ECO:0000313" key="2">
    <source>
        <dbReference type="Proteomes" id="UP001281003"/>
    </source>
</evidence>
<organism evidence="1 2">
    <name type="scientific">Sordaria brevicollis</name>
    <dbReference type="NCBI Taxonomy" id="83679"/>
    <lineage>
        <taxon>Eukaryota</taxon>
        <taxon>Fungi</taxon>
        <taxon>Dikarya</taxon>
        <taxon>Ascomycota</taxon>
        <taxon>Pezizomycotina</taxon>
        <taxon>Sordariomycetes</taxon>
        <taxon>Sordariomycetidae</taxon>
        <taxon>Sordariales</taxon>
        <taxon>Sordariaceae</taxon>
        <taxon>Sordaria</taxon>
    </lineage>
</organism>
<gene>
    <name evidence="1" type="ORF">B0T20DRAFT_494009</name>
</gene>
<reference evidence="1" key="1">
    <citation type="journal article" date="2023" name="Mol. Phylogenet. Evol.">
        <title>Genome-scale phylogeny and comparative genomics of the fungal order Sordariales.</title>
        <authorList>
            <person name="Hensen N."/>
            <person name="Bonometti L."/>
            <person name="Westerberg I."/>
            <person name="Brannstrom I.O."/>
            <person name="Guillou S."/>
            <person name="Cros-Aarteil S."/>
            <person name="Calhoun S."/>
            <person name="Haridas S."/>
            <person name="Kuo A."/>
            <person name="Mondo S."/>
            <person name="Pangilinan J."/>
            <person name="Riley R."/>
            <person name="LaButti K."/>
            <person name="Andreopoulos B."/>
            <person name="Lipzen A."/>
            <person name="Chen C."/>
            <person name="Yan M."/>
            <person name="Daum C."/>
            <person name="Ng V."/>
            <person name="Clum A."/>
            <person name="Steindorff A."/>
            <person name="Ohm R.A."/>
            <person name="Martin F."/>
            <person name="Silar P."/>
            <person name="Natvig D.O."/>
            <person name="Lalanne C."/>
            <person name="Gautier V."/>
            <person name="Ament-Velasquez S.L."/>
            <person name="Kruys A."/>
            <person name="Hutchinson M.I."/>
            <person name="Powell A.J."/>
            <person name="Barry K."/>
            <person name="Miller A.N."/>
            <person name="Grigoriev I.V."/>
            <person name="Debuchy R."/>
            <person name="Gladieux P."/>
            <person name="Hiltunen Thoren M."/>
            <person name="Johannesson H."/>
        </authorList>
    </citation>
    <scope>NUCLEOTIDE SEQUENCE</scope>
    <source>
        <strain evidence="1">FGSC 1904</strain>
    </source>
</reference>